<dbReference type="EMBL" id="CAEKDK010000002">
    <property type="protein sequence ID" value="CAB4270383.1"/>
    <property type="molecule type" value="Genomic_DNA"/>
</dbReference>
<evidence type="ECO:0000313" key="1">
    <source>
        <dbReference type="EMBL" id="CAB4270383.1"/>
    </source>
</evidence>
<keyword evidence="4" id="KW-1185">Reference proteome</keyword>
<reference evidence="1 3" key="2">
    <citation type="submission" date="2020-05" db="EMBL/GenBank/DDBJ databases">
        <authorList>
            <person name="Campoy J."/>
            <person name="Schneeberger K."/>
            <person name="Spophaly S."/>
        </authorList>
    </citation>
    <scope>NUCLEOTIDE SEQUENCE [LARGE SCALE GENOMIC DNA]</scope>
    <source>
        <strain evidence="1">PruArmRojPasFocal</strain>
    </source>
</reference>
<gene>
    <name evidence="1" type="ORF">CURHAP_LOCUS16478</name>
    <name evidence="2" type="ORF">ORAREDHAP_LOCUS16053</name>
</gene>
<protein>
    <submittedName>
        <fullName evidence="1">Uncharacterized protein</fullName>
    </submittedName>
</protein>
<dbReference type="Proteomes" id="UP000507245">
    <property type="component" value="Unassembled WGS sequence"/>
</dbReference>
<proteinExistence type="predicted"/>
<organism evidence="1 3">
    <name type="scientific">Prunus armeniaca</name>
    <name type="common">Apricot</name>
    <name type="synonym">Armeniaca vulgaris</name>
    <dbReference type="NCBI Taxonomy" id="36596"/>
    <lineage>
        <taxon>Eukaryota</taxon>
        <taxon>Viridiplantae</taxon>
        <taxon>Streptophyta</taxon>
        <taxon>Embryophyta</taxon>
        <taxon>Tracheophyta</taxon>
        <taxon>Spermatophyta</taxon>
        <taxon>Magnoliopsida</taxon>
        <taxon>eudicotyledons</taxon>
        <taxon>Gunneridae</taxon>
        <taxon>Pentapetalae</taxon>
        <taxon>rosids</taxon>
        <taxon>fabids</taxon>
        <taxon>Rosales</taxon>
        <taxon>Rosaceae</taxon>
        <taxon>Amygdaloideae</taxon>
        <taxon>Amygdaleae</taxon>
        <taxon>Prunus</taxon>
    </lineage>
</organism>
<accession>A0A6J5U2H9</accession>
<reference evidence="4" key="1">
    <citation type="journal article" date="2020" name="Genome Biol.">
        <title>Gamete binning: chromosome-level and haplotype-resolved genome assembly enabled by high-throughput single-cell sequencing of gamete genomes.</title>
        <authorList>
            <person name="Campoy J.A."/>
            <person name="Sun H."/>
            <person name="Goel M."/>
            <person name="Jiao W.-B."/>
            <person name="Folz-Donahue K."/>
            <person name="Wang N."/>
            <person name="Rubio M."/>
            <person name="Liu C."/>
            <person name="Kukat C."/>
            <person name="Ruiz D."/>
            <person name="Huettel B."/>
            <person name="Schneeberger K."/>
        </authorList>
    </citation>
    <scope>NUCLEOTIDE SEQUENCE [LARGE SCALE GENOMIC DNA]</scope>
    <source>
        <strain evidence="4">cv. Rojo Pasion</strain>
    </source>
</reference>
<name>A0A6J5U2H9_PRUAR</name>
<dbReference type="EMBL" id="CAEKKB010000002">
    <property type="protein sequence ID" value="CAB4300782.1"/>
    <property type="molecule type" value="Genomic_DNA"/>
</dbReference>
<dbReference type="Proteomes" id="UP000507222">
    <property type="component" value="Unassembled WGS sequence"/>
</dbReference>
<evidence type="ECO:0000313" key="3">
    <source>
        <dbReference type="Proteomes" id="UP000507222"/>
    </source>
</evidence>
<evidence type="ECO:0000313" key="4">
    <source>
        <dbReference type="Proteomes" id="UP000507245"/>
    </source>
</evidence>
<sequence>MTEIRELRRKDRNHIVLREGLLNIQISPVNRSTNIPQSSSLRIVYSLNNSTLNTKQHPFMSSHVGGAPRRIRLQSCITRQGERLSIENVKRSLYGFLTVREAAEYCIALFT</sequence>
<evidence type="ECO:0000313" key="2">
    <source>
        <dbReference type="EMBL" id="CAB4300782.1"/>
    </source>
</evidence>
<dbReference type="AlphaFoldDB" id="A0A6J5U2H9"/>